<dbReference type="PANTHER" id="PTHR10015:SF456">
    <property type="entry name" value="E2F_DP FAMILY WINGED-HELIX DNA-BINDING DOMAIN-CONTAINING PROTEIN-RELATED"/>
    <property type="match status" value="1"/>
</dbReference>
<sequence>MEENQKKTQNDPNVIELSSEDGNDGEVGSYTIQNDPDVELSSDNGNDGEGVSYTTESGGAGQSGTTPLGIRRRPPPPFLEKTYEMVENEEIKSLVSWSSSGTSIIIWDHNTFAANVLTKYFGSSNFQSFVCQLNSYGFKKISCMRWEFQNEYFRKGQRHLLQNIKRRTKIPKRKSSEIDEEQSNSASLIEKELEKLTKEHDLLKLEMSKLQEQHHILKQSFDYLVIKDQTQQAIHSKIEETIQKIMLKRNEDTGMLLKAVDENEETLIEKGKGKEKVEEKSDTTRSSRHDEAMLSNGCGPVDQDGGGGGSIESIVEVINDHENVKTAMMEEEAKSEMFPLECLIEESSHGWVEFVKQLM</sequence>
<keyword evidence="3" id="KW-0238">DNA-binding</keyword>
<keyword evidence="4" id="KW-0539">Nucleus</keyword>
<keyword evidence="10" id="KW-1185">Reference proteome</keyword>
<dbReference type="AlphaFoldDB" id="A0ABD3S811"/>
<protein>
    <recommendedName>
        <fullName evidence="8">HSF-type DNA-binding domain-containing protein</fullName>
    </recommendedName>
</protein>
<comment type="caution">
    <text evidence="9">The sequence shown here is derived from an EMBL/GenBank/DDBJ whole genome shotgun (WGS) entry which is preliminary data.</text>
</comment>
<dbReference type="SMART" id="SM00415">
    <property type="entry name" value="HSF"/>
    <property type="match status" value="1"/>
</dbReference>
<dbReference type="GO" id="GO:0003677">
    <property type="term" value="F:DNA binding"/>
    <property type="evidence" value="ECO:0007669"/>
    <property type="project" value="UniProtKB-KW"/>
</dbReference>
<feature type="compositionally biased region" description="Basic and acidic residues" evidence="7">
    <location>
        <begin position="270"/>
        <end position="292"/>
    </location>
</feature>
<name>A0ABD3S811_9LAMI</name>
<dbReference type="Gene3D" id="1.10.10.10">
    <property type="entry name" value="Winged helix-like DNA-binding domain superfamily/Winged helix DNA-binding domain"/>
    <property type="match status" value="1"/>
</dbReference>
<evidence type="ECO:0000256" key="6">
    <source>
        <dbReference type="SAM" id="Coils"/>
    </source>
</evidence>
<evidence type="ECO:0000256" key="5">
    <source>
        <dbReference type="RuleBase" id="RU004020"/>
    </source>
</evidence>
<accession>A0ABD3S811</accession>
<evidence type="ECO:0000256" key="4">
    <source>
        <dbReference type="ARBA" id="ARBA00023242"/>
    </source>
</evidence>
<dbReference type="Pfam" id="PF00447">
    <property type="entry name" value="HSF_DNA-bind"/>
    <property type="match status" value="1"/>
</dbReference>
<evidence type="ECO:0000313" key="10">
    <source>
        <dbReference type="Proteomes" id="UP001634393"/>
    </source>
</evidence>
<evidence type="ECO:0000313" key="9">
    <source>
        <dbReference type="EMBL" id="KAL3820602.1"/>
    </source>
</evidence>
<evidence type="ECO:0000256" key="1">
    <source>
        <dbReference type="ARBA" id="ARBA00004123"/>
    </source>
</evidence>
<keyword evidence="6" id="KW-0175">Coiled coil</keyword>
<evidence type="ECO:0000256" key="7">
    <source>
        <dbReference type="SAM" id="MobiDB-lite"/>
    </source>
</evidence>
<evidence type="ECO:0000256" key="2">
    <source>
        <dbReference type="ARBA" id="ARBA00023016"/>
    </source>
</evidence>
<dbReference type="InterPro" id="IPR036390">
    <property type="entry name" value="WH_DNA-bd_sf"/>
</dbReference>
<gene>
    <name evidence="9" type="ORF">ACJIZ3_006507</name>
</gene>
<organism evidence="9 10">
    <name type="scientific">Penstemon smallii</name>
    <dbReference type="NCBI Taxonomy" id="265156"/>
    <lineage>
        <taxon>Eukaryota</taxon>
        <taxon>Viridiplantae</taxon>
        <taxon>Streptophyta</taxon>
        <taxon>Embryophyta</taxon>
        <taxon>Tracheophyta</taxon>
        <taxon>Spermatophyta</taxon>
        <taxon>Magnoliopsida</taxon>
        <taxon>eudicotyledons</taxon>
        <taxon>Gunneridae</taxon>
        <taxon>Pentapetalae</taxon>
        <taxon>asterids</taxon>
        <taxon>lamiids</taxon>
        <taxon>Lamiales</taxon>
        <taxon>Plantaginaceae</taxon>
        <taxon>Cheloneae</taxon>
        <taxon>Penstemon</taxon>
    </lineage>
</organism>
<reference evidence="9 10" key="1">
    <citation type="submission" date="2024-12" db="EMBL/GenBank/DDBJ databases">
        <title>The unique morphological basis and parallel evolutionary history of personate flowers in Penstemon.</title>
        <authorList>
            <person name="Depatie T.H."/>
            <person name="Wessinger C.A."/>
        </authorList>
    </citation>
    <scope>NUCLEOTIDE SEQUENCE [LARGE SCALE GENOMIC DNA]</scope>
    <source>
        <strain evidence="9">WTNN_2</strain>
        <tissue evidence="9">Leaf</tissue>
    </source>
</reference>
<dbReference type="Proteomes" id="UP001634393">
    <property type="component" value="Unassembled WGS sequence"/>
</dbReference>
<feature type="coiled-coil region" evidence="6">
    <location>
        <begin position="186"/>
        <end position="213"/>
    </location>
</feature>
<keyword evidence="2" id="KW-0346">Stress response</keyword>
<proteinExistence type="inferred from homology"/>
<evidence type="ECO:0000256" key="3">
    <source>
        <dbReference type="ARBA" id="ARBA00023125"/>
    </source>
</evidence>
<dbReference type="GO" id="GO:0005634">
    <property type="term" value="C:nucleus"/>
    <property type="evidence" value="ECO:0007669"/>
    <property type="project" value="UniProtKB-SubCell"/>
</dbReference>
<feature type="region of interest" description="Disordered" evidence="7">
    <location>
        <begin position="1"/>
        <end position="75"/>
    </location>
</feature>
<comment type="similarity">
    <text evidence="5">Belongs to the HSF family.</text>
</comment>
<dbReference type="EMBL" id="JBJXBP010000007">
    <property type="protein sequence ID" value="KAL3820602.1"/>
    <property type="molecule type" value="Genomic_DNA"/>
</dbReference>
<feature type="region of interest" description="Disordered" evidence="7">
    <location>
        <begin position="270"/>
        <end position="306"/>
    </location>
</feature>
<dbReference type="InterPro" id="IPR000232">
    <property type="entry name" value="HSF_DNA-bd"/>
</dbReference>
<dbReference type="PRINTS" id="PR00056">
    <property type="entry name" value="HSFDOMAIN"/>
</dbReference>
<feature type="domain" description="HSF-type DNA-binding" evidence="8">
    <location>
        <begin position="74"/>
        <end position="167"/>
    </location>
</feature>
<dbReference type="InterPro" id="IPR036388">
    <property type="entry name" value="WH-like_DNA-bd_sf"/>
</dbReference>
<dbReference type="SUPFAM" id="SSF46785">
    <property type="entry name" value="Winged helix' DNA-binding domain"/>
    <property type="match status" value="1"/>
</dbReference>
<evidence type="ECO:0000259" key="8">
    <source>
        <dbReference type="SMART" id="SM00415"/>
    </source>
</evidence>
<comment type="subcellular location">
    <subcellularLocation>
        <location evidence="1">Nucleus</location>
    </subcellularLocation>
</comment>
<dbReference type="FunFam" id="1.10.10.10:FF:000660">
    <property type="entry name" value="Heat stress transcription factor A-6b"/>
    <property type="match status" value="1"/>
</dbReference>
<dbReference type="PANTHER" id="PTHR10015">
    <property type="entry name" value="HEAT SHOCK TRANSCRIPTION FACTOR"/>
    <property type="match status" value="1"/>
</dbReference>